<dbReference type="STRING" id="335541.Swol_0200"/>
<dbReference type="EMBL" id="CP000448">
    <property type="protein sequence ID" value="ABI67552.1"/>
    <property type="molecule type" value="Genomic_DNA"/>
</dbReference>
<proteinExistence type="predicted"/>
<dbReference type="RefSeq" id="WP_011639661.1">
    <property type="nucleotide sequence ID" value="NC_008346.1"/>
</dbReference>
<evidence type="ECO:0000313" key="2">
    <source>
        <dbReference type="EMBL" id="ABI67552.1"/>
    </source>
</evidence>
<dbReference type="InterPro" id="IPR016181">
    <property type="entry name" value="Acyl_CoA_acyltransferase"/>
</dbReference>
<organism evidence="2 3">
    <name type="scientific">Syntrophomonas wolfei subsp. wolfei (strain DSM 2245B / Goettingen)</name>
    <dbReference type="NCBI Taxonomy" id="335541"/>
    <lineage>
        <taxon>Bacteria</taxon>
        <taxon>Bacillati</taxon>
        <taxon>Bacillota</taxon>
        <taxon>Clostridia</taxon>
        <taxon>Eubacteriales</taxon>
        <taxon>Syntrophomonadaceae</taxon>
        <taxon>Syntrophomonas</taxon>
    </lineage>
</organism>
<dbReference type="Proteomes" id="UP000001968">
    <property type="component" value="Chromosome"/>
</dbReference>
<keyword evidence="3" id="KW-1185">Reference proteome</keyword>
<dbReference type="PANTHER" id="PTHR43415">
    <property type="entry name" value="SPERMIDINE N(1)-ACETYLTRANSFERASE"/>
    <property type="match status" value="1"/>
</dbReference>
<evidence type="ECO:0000313" key="3">
    <source>
        <dbReference type="Proteomes" id="UP000001968"/>
    </source>
</evidence>
<dbReference type="eggNOG" id="COG1670">
    <property type="taxonomic scope" value="Bacteria"/>
</dbReference>
<dbReference type="SUPFAM" id="SSF55729">
    <property type="entry name" value="Acyl-CoA N-acyltransferases (Nat)"/>
    <property type="match status" value="1"/>
</dbReference>
<sequence>MEYRHFIEGKGIYLREVRPEDVNDNYYHWMNDDDITCYTESRFYPYSKEQLHAYVAALDGMADSVFLAIIEKSSERHIGNIKLGTINWIHRRADIGIIIGDKHYWGKGYASEAIDLLSEYAFSKLNLHKVWAGCYIDNIASIKAFEKAGFEREGIQKRHVYYAGEYVDVVLLGKFCETCDSFGG</sequence>
<dbReference type="InterPro" id="IPR000182">
    <property type="entry name" value="GNAT_dom"/>
</dbReference>
<dbReference type="OrthoDB" id="9795206at2"/>
<dbReference type="HOGENOM" id="CLU_013985_3_2_9"/>
<accession>Q0B0F2</accession>
<name>Q0B0F2_SYNWW</name>
<reference evidence="3" key="1">
    <citation type="journal article" date="2010" name="Environ. Microbiol.">
        <title>The genome of Syntrophomonas wolfei: new insights into syntrophic metabolism and biohydrogen production.</title>
        <authorList>
            <person name="Sieber J.R."/>
            <person name="Sims D.R."/>
            <person name="Han C."/>
            <person name="Kim E."/>
            <person name="Lykidis A."/>
            <person name="Lapidus A.L."/>
            <person name="McDonnald E."/>
            <person name="Rohlin L."/>
            <person name="Culley D.E."/>
            <person name="Gunsalus R."/>
            <person name="McInerney M.J."/>
        </authorList>
    </citation>
    <scope>NUCLEOTIDE SEQUENCE [LARGE SCALE GENOMIC DNA]</scope>
    <source>
        <strain evidence="3">DSM 2245B / Goettingen</strain>
    </source>
</reference>
<dbReference type="PROSITE" id="PS51186">
    <property type="entry name" value="GNAT"/>
    <property type="match status" value="1"/>
</dbReference>
<evidence type="ECO:0000259" key="1">
    <source>
        <dbReference type="PROSITE" id="PS51186"/>
    </source>
</evidence>
<dbReference type="AlphaFoldDB" id="Q0B0F2"/>
<feature type="domain" description="N-acetyltransferase" evidence="1">
    <location>
        <begin position="12"/>
        <end position="177"/>
    </location>
</feature>
<dbReference type="PANTHER" id="PTHR43415:SF3">
    <property type="entry name" value="GNAT-FAMILY ACETYLTRANSFERASE"/>
    <property type="match status" value="1"/>
</dbReference>
<dbReference type="Pfam" id="PF13302">
    <property type="entry name" value="Acetyltransf_3"/>
    <property type="match status" value="1"/>
</dbReference>
<dbReference type="KEGG" id="swo:Swol_0200"/>
<dbReference type="GO" id="GO:0016747">
    <property type="term" value="F:acyltransferase activity, transferring groups other than amino-acyl groups"/>
    <property type="evidence" value="ECO:0007669"/>
    <property type="project" value="InterPro"/>
</dbReference>
<gene>
    <name evidence="2" type="ordered locus">Swol_0200</name>
</gene>
<protein>
    <submittedName>
        <fullName evidence="2">Acetyltransferase</fullName>
    </submittedName>
</protein>
<keyword evidence="2" id="KW-0808">Transferase</keyword>
<dbReference type="Gene3D" id="3.40.630.30">
    <property type="match status" value="1"/>
</dbReference>